<accession>A0A8S1A1Z6</accession>
<dbReference type="NCBIfam" id="TIGR04336">
    <property type="entry name" value="AmmeMemoSam_B"/>
    <property type="match status" value="1"/>
</dbReference>
<feature type="compositionally biased region" description="Basic and acidic residues" evidence="3">
    <location>
        <begin position="34"/>
        <end position="48"/>
    </location>
</feature>
<dbReference type="Proteomes" id="UP000494106">
    <property type="component" value="Unassembled WGS sequence"/>
</dbReference>
<dbReference type="OrthoDB" id="417112at2759"/>
<name>A0A8S1A1Z6_ARCPL</name>
<dbReference type="PANTHER" id="PTHR11060">
    <property type="entry name" value="PROTEIN MEMO1"/>
    <property type="match status" value="1"/>
</dbReference>
<evidence type="ECO:0000313" key="4">
    <source>
        <dbReference type="EMBL" id="CAB3240926.1"/>
    </source>
</evidence>
<comment type="caution">
    <text evidence="4">The sequence shown here is derived from an EMBL/GenBank/DDBJ whole genome shotgun (WGS) entry which is preliminary data.</text>
</comment>
<evidence type="ECO:0008006" key="6">
    <source>
        <dbReference type="Google" id="ProtNLM"/>
    </source>
</evidence>
<dbReference type="AlphaFoldDB" id="A0A8S1A1Z6"/>
<organism evidence="4 5">
    <name type="scientific">Arctia plantaginis</name>
    <name type="common">Wood tiger moth</name>
    <name type="synonym">Phalaena plantaginis</name>
    <dbReference type="NCBI Taxonomy" id="874455"/>
    <lineage>
        <taxon>Eukaryota</taxon>
        <taxon>Metazoa</taxon>
        <taxon>Ecdysozoa</taxon>
        <taxon>Arthropoda</taxon>
        <taxon>Hexapoda</taxon>
        <taxon>Insecta</taxon>
        <taxon>Pterygota</taxon>
        <taxon>Neoptera</taxon>
        <taxon>Endopterygota</taxon>
        <taxon>Lepidoptera</taxon>
        <taxon>Glossata</taxon>
        <taxon>Ditrysia</taxon>
        <taxon>Noctuoidea</taxon>
        <taxon>Erebidae</taxon>
        <taxon>Arctiinae</taxon>
        <taxon>Arctia</taxon>
    </lineage>
</organism>
<keyword evidence="5" id="KW-1185">Reference proteome</keyword>
<proteinExistence type="inferred from homology"/>
<feature type="compositionally biased region" description="Polar residues" evidence="3">
    <location>
        <begin position="20"/>
        <end position="32"/>
    </location>
</feature>
<evidence type="ECO:0000256" key="3">
    <source>
        <dbReference type="SAM" id="MobiDB-lite"/>
    </source>
</evidence>
<dbReference type="Pfam" id="PF01875">
    <property type="entry name" value="Memo"/>
    <property type="match status" value="1"/>
</dbReference>
<comment type="similarity">
    <text evidence="1">Belongs to the MEMO1 family.</text>
</comment>
<dbReference type="InterPro" id="IPR002737">
    <property type="entry name" value="MEMO1_fam"/>
</dbReference>
<feature type="coiled-coil region" evidence="2">
    <location>
        <begin position="216"/>
        <end position="243"/>
    </location>
</feature>
<dbReference type="CDD" id="cd07361">
    <property type="entry name" value="MEMO_like"/>
    <property type="match status" value="1"/>
</dbReference>
<reference evidence="4 5" key="1">
    <citation type="submission" date="2020-04" db="EMBL/GenBank/DDBJ databases">
        <authorList>
            <person name="Wallbank WR R."/>
            <person name="Pardo Diaz C."/>
            <person name="Kozak K."/>
            <person name="Martin S."/>
            <person name="Jiggins C."/>
            <person name="Moest M."/>
            <person name="Warren A I."/>
            <person name="Byers J.R.P. K."/>
            <person name="Montejo-Kovacevich G."/>
            <person name="Yen C E."/>
        </authorList>
    </citation>
    <scope>NUCLEOTIDE SEQUENCE [LARGE SCALE GENOMIC DNA]</scope>
</reference>
<protein>
    <recommendedName>
        <fullName evidence="6">Protein MEMO1</fullName>
    </recommendedName>
</protein>
<sequence>MADRTKSAAPGAKSVKPKRPSTTNVATSSRTKIASKDKLPTSRPKKDLDTTLLNKEQVLPDFDDEYRQIAYGRFMRAMLEECLVEEKIEREETQMDLQMAQLAERFQKTMDQLDKTNRRLKDISFVVEQKSLYNLKNNDCEQFYQMTDDSNAEMLLKDLAAAEQPILDKIELRNVDFGYNNTSGHKQLLDAVNDAIEGLTNIKKESKLDPQKFEEYEHSKQNIEELESDKFDLESLKSEFEAKFPKFSERLIQEASEKIAKMIENDEKSSELSRQLDLWLSKADLTHGPARAIIAPHAGYSYCGACAGFAYRQVSPVVVKRIFILGPSHHVRLGGCALSSLDKYQTPLYDLTIDKQIYAELEASRQFEWMDVQTDEDEHSIEMHLPYIAKVMEEFQTAFTIIPILVGSLTPEKEAKYGAILAPYLADPQNLFVISSDFCHWGNRFRYTWKDSSRGPIHQSIEWLDKQGMDIIEKMDPRAFTEYLNKYGNTICGRHPIGVLLNAIVKLRSQTNSPRMSMKFLKYAQSSQCTSMQDSSVSYASASLVFE</sequence>
<evidence type="ECO:0000256" key="1">
    <source>
        <dbReference type="ARBA" id="ARBA00006315"/>
    </source>
</evidence>
<dbReference type="EMBL" id="CADEBC010000507">
    <property type="protein sequence ID" value="CAB3240926.1"/>
    <property type="molecule type" value="Genomic_DNA"/>
</dbReference>
<evidence type="ECO:0000256" key="2">
    <source>
        <dbReference type="SAM" id="Coils"/>
    </source>
</evidence>
<dbReference type="PANTHER" id="PTHR11060:SF0">
    <property type="entry name" value="PROTEIN MEMO1"/>
    <property type="match status" value="1"/>
</dbReference>
<dbReference type="Gene3D" id="3.40.830.10">
    <property type="entry name" value="LigB-like"/>
    <property type="match status" value="1"/>
</dbReference>
<evidence type="ECO:0000313" key="5">
    <source>
        <dbReference type="Proteomes" id="UP000494106"/>
    </source>
</evidence>
<keyword evidence="2" id="KW-0175">Coiled coil</keyword>
<feature type="region of interest" description="Disordered" evidence="3">
    <location>
        <begin position="1"/>
        <end position="48"/>
    </location>
</feature>
<gene>
    <name evidence="4" type="ORF">APLA_LOCUS8406</name>
</gene>
<dbReference type="HAMAP" id="MF_00055">
    <property type="entry name" value="MEMO1"/>
    <property type="match status" value="1"/>
</dbReference>